<keyword evidence="4" id="KW-1185">Reference proteome</keyword>
<organism evidence="3 4">
    <name type="scientific">Dyadobacter flavalbus</name>
    <dbReference type="NCBI Taxonomy" id="2579942"/>
    <lineage>
        <taxon>Bacteria</taxon>
        <taxon>Pseudomonadati</taxon>
        <taxon>Bacteroidota</taxon>
        <taxon>Cytophagia</taxon>
        <taxon>Cytophagales</taxon>
        <taxon>Spirosomataceae</taxon>
        <taxon>Dyadobacter</taxon>
    </lineage>
</organism>
<evidence type="ECO:0000313" key="3">
    <source>
        <dbReference type="EMBL" id="KAA6441026.1"/>
    </source>
</evidence>
<dbReference type="CDD" id="cd07735">
    <property type="entry name" value="class_II_PDE_MBL-fold"/>
    <property type="match status" value="1"/>
</dbReference>
<dbReference type="AlphaFoldDB" id="A0A5M8R286"/>
<dbReference type="Proteomes" id="UP000323994">
    <property type="component" value="Unassembled WGS sequence"/>
</dbReference>
<dbReference type="InterPro" id="IPR036866">
    <property type="entry name" value="RibonucZ/Hydroxyglut_hydro"/>
</dbReference>
<keyword evidence="2" id="KW-0732">Signal</keyword>
<keyword evidence="1" id="KW-0114">cAMP</keyword>
<sequence length="317" mass="35405">MSRFSSVFLLIFLFSVADSFAQQGFKVVPLGVKGGVEDGNLSAYMLAPLQSEAYVCLDAGTINAGIQKAVSNGAFKVSAEEVLKKYIRAYFISHPHLDHISGMIINSVEDTAKNIYAFPDCIRTITDHYFNWKSWPNMGNEGNSPALKKYTYKVLKPGIDTRVEQTEMTVRALKLSHSKPGESAAFLFENNGNYVLYFGDTGPDEIEKTDYMQQIWNAAAPLIRSGKLKGIFLEVSYANEQPDEKLFGHLTPKWFMQEMNKLAELAGKDKMRNLNVVVTHIKPAGNSEEKIKEQLASENKLGLNLIFPEQGIGFEIK</sequence>
<dbReference type="PANTHER" id="PTHR28283:SF1">
    <property type="entry name" value="3',5'-CYCLIC-NUCLEOTIDE PHOSPHODIESTERASE 1"/>
    <property type="match status" value="1"/>
</dbReference>
<evidence type="ECO:0000256" key="1">
    <source>
        <dbReference type="PIRNR" id="PIRNR000962"/>
    </source>
</evidence>
<keyword evidence="1" id="KW-0378">Hydrolase</keyword>
<feature type="signal peptide" evidence="2">
    <location>
        <begin position="1"/>
        <end position="21"/>
    </location>
</feature>
<dbReference type="PANTHER" id="PTHR28283">
    <property type="entry name" value="3',5'-CYCLIC-NUCLEOTIDE PHOSPHODIESTERASE 1"/>
    <property type="match status" value="1"/>
</dbReference>
<comment type="caution">
    <text evidence="3">The sequence shown here is derived from an EMBL/GenBank/DDBJ whole genome shotgun (WGS) entry which is preliminary data.</text>
</comment>
<dbReference type="GO" id="GO:0006198">
    <property type="term" value="P:cAMP catabolic process"/>
    <property type="evidence" value="ECO:0007669"/>
    <property type="project" value="UniProtKB-UniRule"/>
</dbReference>
<name>A0A5M8R286_9BACT</name>
<proteinExistence type="inferred from homology"/>
<dbReference type="RefSeq" id="WP_139010868.1">
    <property type="nucleotide sequence ID" value="NZ_VBSN01000024.1"/>
</dbReference>
<dbReference type="GO" id="GO:0004115">
    <property type="term" value="F:3',5'-cyclic-AMP phosphodiesterase activity"/>
    <property type="evidence" value="ECO:0007669"/>
    <property type="project" value="UniProtKB-UniRule"/>
</dbReference>
<dbReference type="EMBL" id="VBSN01000024">
    <property type="protein sequence ID" value="KAA6441026.1"/>
    <property type="molecule type" value="Genomic_DNA"/>
</dbReference>
<dbReference type="InterPro" id="IPR000396">
    <property type="entry name" value="Pdiesterase2"/>
</dbReference>
<evidence type="ECO:0000313" key="4">
    <source>
        <dbReference type="Proteomes" id="UP000323994"/>
    </source>
</evidence>
<comment type="similarity">
    <text evidence="1">Belongs to the cyclic nucleotide phosphodiesterase class-II family.</text>
</comment>
<dbReference type="Gene3D" id="3.60.15.10">
    <property type="entry name" value="Ribonuclease Z/Hydroxyacylglutathione hydrolase-like"/>
    <property type="match status" value="1"/>
</dbReference>
<dbReference type="GO" id="GO:1902660">
    <property type="term" value="P:negative regulation of glucose mediated signaling pathway"/>
    <property type="evidence" value="ECO:0007669"/>
    <property type="project" value="TreeGrafter"/>
</dbReference>
<protein>
    <submittedName>
        <fullName evidence="3">3',5'-cyclic-nucleotide phosphodiesterase</fullName>
    </submittedName>
</protein>
<dbReference type="OrthoDB" id="9803916at2"/>
<feature type="chain" id="PRO_5024363885" evidence="2">
    <location>
        <begin position="22"/>
        <end position="317"/>
    </location>
</feature>
<gene>
    <name evidence="3" type="ORF">FEM33_04265</name>
</gene>
<dbReference type="GO" id="GO:0047555">
    <property type="term" value="F:3',5'-cyclic-GMP phosphodiesterase activity"/>
    <property type="evidence" value="ECO:0007669"/>
    <property type="project" value="TreeGrafter"/>
</dbReference>
<reference evidence="3 4" key="1">
    <citation type="submission" date="2019-05" db="EMBL/GenBank/DDBJ databases">
        <authorList>
            <person name="Qu J.-H."/>
        </authorList>
    </citation>
    <scope>NUCLEOTIDE SEQUENCE [LARGE SCALE GENOMIC DNA]</scope>
    <source>
        <strain evidence="3 4">NS28</strain>
    </source>
</reference>
<dbReference type="SUPFAM" id="SSF56281">
    <property type="entry name" value="Metallo-hydrolase/oxidoreductase"/>
    <property type="match status" value="1"/>
</dbReference>
<dbReference type="Pfam" id="PF02112">
    <property type="entry name" value="PDEase_II"/>
    <property type="match status" value="1"/>
</dbReference>
<accession>A0A5M8R286</accession>
<dbReference type="PRINTS" id="PR00388">
    <property type="entry name" value="PDIESTERASE2"/>
</dbReference>
<dbReference type="PIRSF" id="PIRSF000962">
    <property type="entry name" value="Cyc_nuc_PDEase"/>
    <property type="match status" value="1"/>
</dbReference>
<evidence type="ECO:0000256" key="2">
    <source>
        <dbReference type="SAM" id="SignalP"/>
    </source>
</evidence>